<evidence type="ECO:0000313" key="2">
    <source>
        <dbReference type="Proteomes" id="UP000887116"/>
    </source>
</evidence>
<dbReference type="Proteomes" id="UP000887116">
    <property type="component" value="Unassembled WGS sequence"/>
</dbReference>
<name>A0A8X6FRU6_TRICU</name>
<accession>A0A8X6FRU6</accession>
<dbReference type="AlphaFoldDB" id="A0A8X6FRU6"/>
<sequence length="306" mass="35590">MTIGDKKKSANFTFIWEISNCPNLLIPRKVISPTFVVESLESSRWHLSLFTVCEEQFTFSIHRENDLGSEHILIDYDLSFVSPEGMSSHERKCTFNFKKESFCVNEPFCIPDIFVNRRLVFMVNDCLTVHFRMWKVGSLESEPNFCYASTRLAIEQRSFFWRVRNFSTFGRGQELTYPIESIVNGDVPLVMILSLTNDESETIRIKFPASKDGRLIVFSFRICMLHNKGKNSYAKIREVNFNSQDLFVDFVSKERILRETRFWLPDDVLTFRCEIEIGSGTSYSRIDCYRYSLTQNSAPGLSDAHV</sequence>
<gene>
    <name evidence="1" type="primary">spop_73</name>
    <name evidence="1" type="ORF">TNCT_108731</name>
</gene>
<comment type="caution">
    <text evidence="1">The sequence shown here is derived from an EMBL/GenBank/DDBJ whole genome shotgun (WGS) entry which is preliminary data.</text>
</comment>
<organism evidence="1 2">
    <name type="scientific">Trichonephila clavata</name>
    <name type="common">Joro spider</name>
    <name type="synonym">Nephila clavata</name>
    <dbReference type="NCBI Taxonomy" id="2740835"/>
    <lineage>
        <taxon>Eukaryota</taxon>
        <taxon>Metazoa</taxon>
        <taxon>Ecdysozoa</taxon>
        <taxon>Arthropoda</taxon>
        <taxon>Chelicerata</taxon>
        <taxon>Arachnida</taxon>
        <taxon>Araneae</taxon>
        <taxon>Araneomorphae</taxon>
        <taxon>Entelegynae</taxon>
        <taxon>Araneoidea</taxon>
        <taxon>Nephilidae</taxon>
        <taxon>Trichonephila</taxon>
    </lineage>
</organism>
<dbReference type="SUPFAM" id="SSF49599">
    <property type="entry name" value="TRAF domain-like"/>
    <property type="match status" value="2"/>
</dbReference>
<reference evidence="1" key="1">
    <citation type="submission" date="2020-07" db="EMBL/GenBank/DDBJ databases">
        <title>Multicomponent nature underlies the extraordinary mechanical properties of spider dragline silk.</title>
        <authorList>
            <person name="Kono N."/>
            <person name="Nakamura H."/>
            <person name="Mori M."/>
            <person name="Yoshida Y."/>
            <person name="Ohtoshi R."/>
            <person name="Malay A.D."/>
            <person name="Moran D.A.P."/>
            <person name="Tomita M."/>
            <person name="Numata K."/>
            <person name="Arakawa K."/>
        </authorList>
    </citation>
    <scope>NUCLEOTIDE SEQUENCE</scope>
</reference>
<protein>
    <submittedName>
        <fullName evidence="1">Speckle-type POZ protein</fullName>
    </submittedName>
</protein>
<evidence type="ECO:0000313" key="1">
    <source>
        <dbReference type="EMBL" id="GFQ65773.1"/>
    </source>
</evidence>
<keyword evidence="2" id="KW-1185">Reference proteome</keyword>
<proteinExistence type="predicted"/>
<dbReference type="EMBL" id="BMAO01030101">
    <property type="protein sequence ID" value="GFQ65773.1"/>
    <property type="molecule type" value="Genomic_DNA"/>
</dbReference>
<dbReference type="OrthoDB" id="6427282at2759"/>